<evidence type="ECO:0000256" key="3">
    <source>
        <dbReference type="ARBA" id="ARBA00022737"/>
    </source>
</evidence>
<dbReference type="InterPro" id="IPR001680">
    <property type="entry name" value="WD40_rpt"/>
</dbReference>
<evidence type="ECO:0000313" key="8">
    <source>
        <dbReference type="EMBL" id="CCC89414.1"/>
    </source>
</evidence>
<evidence type="ECO:0000259" key="6">
    <source>
        <dbReference type="Pfam" id="PF12341"/>
    </source>
</evidence>
<feature type="compositionally biased region" description="Polar residues" evidence="5">
    <location>
        <begin position="1129"/>
        <end position="1141"/>
    </location>
</feature>
<evidence type="ECO:0000256" key="1">
    <source>
        <dbReference type="ARBA" id="ARBA00004123"/>
    </source>
</evidence>
<evidence type="ECO:0000256" key="2">
    <source>
        <dbReference type="ARBA" id="ARBA00022574"/>
    </source>
</evidence>
<evidence type="ECO:0000259" key="7">
    <source>
        <dbReference type="Pfam" id="PF20946"/>
    </source>
</evidence>
<feature type="compositionally biased region" description="Acidic residues" evidence="5">
    <location>
        <begin position="431"/>
        <end position="441"/>
    </location>
</feature>
<reference evidence="8" key="1">
    <citation type="journal article" date="2012" name="Proc. Natl. Acad. Sci. U.S.A.">
        <title>Antigenic diversity is generated by distinct evolutionary mechanisms in African trypanosome species.</title>
        <authorList>
            <person name="Jackson A.P."/>
            <person name="Berry A."/>
            <person name="Aslett M."/>
            <person name="Allison H.C."/>
            <person name="Burton P."/>
            <person name="Vavrova-Anderson J."/>
            <person name="Brown R."/>
            <person name="Browne H."/>
            <person name="Corton N."/>
            <person name="Hauser H."/>
            <person name="Gamble J."/>
            <person name="Gilderthorp R."/>
            <person name="Marcello L."/>
            <person name="McQuillan J."/>
            <person name="Otto T.D."/>
            <person name="Quail M.A."/>
            <person name="Sanders M.J."/>
            <person name="van Tonder A."/>
            <person name="Ginger M.L."/>
            <person name="Field M.C."/>
            <person name="Barry J.D."/>
            <person name="Hertz-Fowler C."/>
            <person name="Berriman M."/>
        </authorList>
    </citation>
    <scope>NUCLEOTIDE SEQUENCE</scope>
    <source>
        <strain evidence="8">IL3000</strain>
    </source>
</reference>
<feature type="compositionally biased region" description="Low complexity" evidence="5">
    <location>
        <begin position="1269"/>
        <end position="1283"/>
    </location>
</feature>
<dbReference type="SUPFAM" id="SSF50978">
    <property type="entry name" value="WD40 repeat-like"/>
    <property type="match status" value="1"/>
</dbReference>
<dbReference type="PANTHER" id="PTHR19932:SF10">
    <property type="entry name" value="WD REPEAT AND HMG-BOX DNA-BINDING PROTEIN 1"/>
    <property type="match status" value="1"/>
</dbReference>
<feature type="domain" description="WDHD1/CFT4 helical bundle" evidence="7">
    <location>
        <begin position="918"/>
        <end position="994"/>
    </location>
</feature>
<dbReference type="Pfam" id="PF12341">
    <property type="entry name" value="Mcl1_mid"/>
    <property type="match status" value="1"/>
</dbReference>
<dbReference type="SMART" id="SM00320">
    <property type="entry name" value="WD40"/>
    <property type="match status" value="3"/>
</dbReference>
<feature type="region of interest" description="Disordered" evidence="5">
    <location>
        <begin position="1029"/>
        <end position="1157"/>
    </location>
</feature>
<dbReference type="Gene3D" id="2.130.10.10">
    <property type="entry name" value="YVTN repeat-like/Quinoprotein amine dehydrogenase"/>
    <property type="match status" value="1"/>
</dbReference>
<feature type="compositionally biased region" description="Basic and acidic residues" evidence="5">
    <location>
        <begin position="370"/>
        <end position="386"/>
    </location>
</feature>
<feature type="region of interest" description="Disordered" evidence="5">
    <location>
        <begin position="370"/>
        <end position="456"/>
    </location>
</feature>
<gene>
    <name evidence="8" type="ORF">TCIL3000_1_1820</name>
</gene>
<evidence type="ECO:0000256" key="4">
    <source>
        <dbReference type="ARBA" id="ARBA00023242"/>
    </source>
</evidence>
<feature type="region of interest" description="Disordered" evidence="5">
    <location>
        <begin position="1229"/>
        <end position="1289"/>
    </location>
</feature>
<dbReference type="InterPro" id="IPR015943">
    <property type="entry name" value="WD40/YVTN_repeat-like_dom_sf"/>
</dbReference>
<dbReference type="GO" id="GO:0003682">
    <property type="term" value="F:chromatin binding"/>
    <property type="evidence" value="ECO:0007669"/>
    <property type="project" value="TreeGrafter"/>
</dbReference>
<name>G0UJ64_TRYCI</name>
<dbReference type="GO" id="GO:0006261">
    <property type="term" value="P:DNA-templated DNA replication"/>
    <property type="evidence" value="ECO:0007669"/>
    <property type="project" value="TreeGrafter"/>
</dbReference>
<dbReference type="PANTHER" id="PTHR19932">
    <property type="entry name" value="WD REPEAT AND HMG-BOX DNA BINDING PROTEIN"/>
    <property type="match status" value="1"/>
</dbReference>
<dbReference type="GO" id="GO:0006281">
    <property type="term" value="P:DNA repair"/>
    <property type="evidence" value="ECO:0007669"/>
    <property type="project" value="TreeGrafter"/>
</dbReference>
<dbReference type="EMBL" id="HE575314">
    <property type="protein sequence ID" value="CCC89414.1"/>
    <property type="molecule type" value="Genomic_DNA"/>
</dbReference>
<keyword evidence="3" id="KW-0677">Repeat</keyword>
<feature type="domain" description="WDHD1/CFT4 second beta-propeller" evidence="6">
    <location>
        <begin position="599"/>
        <end position="883"/>
    </location>
</feature>
<protein>
    <submittedName>
        <fullName evidence="8">Uncharacterized protein</fullName>
    </submittedName>
</protein>
<feature type="compositionally biased region" description="Polar residues" evidence="5">
    <location>
        <begin position="1036"/>
        <end position="1055"/>
    </location>
</feature>
<feature type="compositionally biased region" description="Low complexity" evidence="5">
    <location>
        <begin position="444"/>
        <end position="455"/>
    </location>
</feature>
<feature type="compositionally biased region" description="Polar residues" evidence="5">
    <location>
        <begin position="1148"/>
        <end position="1157"/>
    </location>
</feature>
<dbReference type="InterPro" id="IPR036322">
    <property type="entry name" value="WD40_repeat_dom_sf"/>
</dbReference>
<sequence>MSLLQRQTHSAGLTRVSIDGQYFLSGGADGVVALHPLRRFPVDQPLWARQCHTGPVTCVRLNTSLRLAISCGRDGAVVLHEDIINSTASSGDGSGSSGQGTARVVCRVTGELRTVLFDAERWRVFIAGDSLRCLQIRKGGCDVCTIPMSVPHPIVSLALSPCGSLLAVASASCAIGVVSACSLSSEACVSPLDEKENTSDKKEERAKRLKDLRIAVANMLTPTAKREDSVAYRLAWCTSGNNDLCLLVPGVTEARVLRFEEAMTPPYNHRLRHIGTVDSLGLTDLIGVTCYPLTTHVMCVLLVGVSGTAVGKVDTRKWSIIRVRSQEFNDVGDAEVDCKTGDVVVGTIDGCLTYLRREAPKVMGISAKEDAEGEVKTKGNGEEVSSRKRVRNESPTQGAEKHTTENNHRRKAGGRSFVAKKDCAGGSDDGFIVDDEDDTESDSGRTSASSRSSATVVNEDLQQVVVDLKRTNPSYDDAISEKERSSRWRNEDPRGVLRSVEKLEPPRRSIFLDDEAVESSDDGSTGSASDERDGCAERSPCGKVHRRHGGKSHANEEECMYESGAGRSGSSVDVSQVLNDAAIPSAAVPAGALVKDYFFQIGATLPGEEESCYLAYNSVGYILCTAEGATVHFHDMSLQAVRILERGAILMASLSPVGAAFVIAQEPTDPESVDDLTPRLTIYYRTFVAIGLQSDWRLRLHEGEVVRCVATGVRYTAVATSRYLRIFSLSGLELAVLSLFPRIVAMVGTNSSKIMRGYREDFDPLAVCYLETGGDLRLQVLDVGSRNVVVPPTTVPVTLTHQLQWMGWSEDGPLHIADTAGVVQMFTNNWGGSWLPVYDPRCLTDQTYNLWIWGVCDESVLAYRSCKSDPPYPAAVAGGLPTERISLFVPLLRAGTERDMITWDHLLRREVRADEIKRRSDFYTGAIAKHDMLHDKKIMELFTKALNEQEITRAIDLATYLELRDNIELCAKEANAKGNALLVQKLLALLEVRVRSKKRRRCPLPLEGSVVSERERDMLLRKMLLKEKAESSKSSNVDNNNGIVGEVSQGTTNTIDNKRDDSVKVGRNDTADVLGGSEVGLQKDGRGPTPIGGSASSATGTTVTDPISSRRRVTFMESSVPSSPPRQPTEASALNGGNSHGSIPLPQKPTNSFTRRSINNRGSALTTVVPAALLEREPIPQHQLLQKPKKPMNPFSKEAKTTVTTLTDTKDSLRQPPAAAVTPSTMLVLGDSQEPGTFGPEGGSGIERNVGEPQQRLSSDSVAAMWKLSSSPSTAAATTGTPRPGEELNVRSQIYAGTEGNDADMIGSYLQDELSPMDATRGNMSKDGSVQTSVLASPLTSATITADHGSVARTHNFVHRESTVASVVSGTPLTQQAEESVNHFCDLSEEGPVSIESLVVDVGHESSLPFTPRSASFGAALRKRYREEDEEDSCQNDINIDINTGVIGADADAARAK</sequence>
<comment type="subcellular location">
    <subcellularLocation>
        <location evidence="1">Nucleus</location>
    </subcellularLocation>
</comment>
<dbReference type="InterPro" id="IPR048591">
    <property type="entry name" value="WDHD1/CFT4_hel"/>
</dbReference>
<keyword evidence="2" id="KW-0853">WD repeat</keyword>
<feature type="compositionally biased region" description="Acidic residues" evidence="5">
    <location>
        <begin position="512"/>
        <end position="521"/>
    </location>
</feature>
<dbReference type="GO" id="GO:0000278">
    <property type="term" value="P:mitotic cell cycle"/>
    <property type="evidence" value="ECO:0007669"/>
    <property type="project" value="TreeGrafter"/>
</dbReference>
<dbReference type="InterPro" id="IPR022100">
    <property type="entry name" value="WDHD1/CFT4_beta-prop_2nd"/>
</dbReference>
<feature type="compositionally biased region" description="Basic and acidic residues" evidence="5">
    <location>
        <begin position="1056"/>
        <end position="1070"/>
    </location>
</feature>
<dbReference type="Pfam" id="PF20946">
    <property type="entry name" value="Ctf4_C"/>
    <property type="match status" value="1"/>
</dbReference>
<proteinExistence type="predicted"/>
<evidence type="ECO:0000256" key="5">
    <source>
        <dbReference type="SAM" id="MobiDB-lite"/>
    </source>
</evidence>
<keyword evidence="4" id="KW-0539">Nucleus</keyword>
<feature type="compositionally biased region" description="Low complexity" evidence="5">
    <location>
        <begin position="1092"/>
        <end position="1102"/>
    </location>
</feature>
<accession>G0UJ64</accession>
<dbReference type="Pfam" id="PF00400">
    <property type="entry name" value="WD40"/>
    <property type="match status" value="1"/>
</dbReference>
<organism evidence="8">
    <name type="scientific">Trypanosoma congolense (strain IL3000)</name>
    <dbReference type="NCBI Taxonomy" id="1068625"/>
    <lineage>
        <taxon>Eukaryota</taxon>
        <taxon>Discoba</taxon>
        <taxon>Euglenozoa</taxon>
        <taxon>Kinetoplastea</taxon>
        <taxon>Metakinetoplastina</taxon>
        <taxon>Trypanosomatida</taxon>
        <taxon>Trypanosomatidae</taxon>
        <taxon>Trypanosoma</taxon>
        <taxon>Nannomonas</taxon>
    </lineage>
</organism>
<feature type="region of interest" description="Disordered" evidence="5">
    <location>
        <begin position="509"/>
        <end position="556"/>
    </location>
</feature>
<dbReference type="GO" id="GO:0043596">
    <property type="term" value="C:nuclear replication fork"/>
    <property type="evidence" value="ECO:0007669"/>
    <property type="project" value="TreeGrafter"/>
</dbReference>
<dbReference type="VEuPathDB" id="TriTrypDB:TcIL3000_1_1820"/>